<dbReference type="InterPro" id="IPR012910">
    <property type="entry name" value="Plug_dom"/>
</dbReference>
<evidence type="ECO:0000256" key="15">
    <source>
        <dbReference type="SAM" id="SignalP"/>
    </source>
</evidence>
<proteinExistence type="inferred from homology"/>
<keyword evidence="4" id="KW-0410">Iron transport</keyword>
<organism evidence="18 19">
    <name type="scientific">Neptunomonas japonica JAMM 1380</name>
    <dbReference type="NCBI Taxonomy" id="1441457"/>
    <lineage>
        <taxon>Bacteria</taxon>
        <taxon>Pseudomonadati</taxon>
        <taxon>Pseudomonadota</taxon>
        <taxon>Gammaproteobacteria</taxon>
        <taxon>Oceanospirillales</taxon>
        <taxon>Oceanospirillaceae</taxon>
        <taxon>Neptunomonas</taxon>
    </lineage>
</organism>
<feature type="domain" description="TonB-dependent receptor plug" evidence="17">
    <location>
        <begin position="47"/>
        <end position="153"/>
    </location>
</feature>
<dbReference type="PROSITE" id="PS52016">
    <property type="entry name" value="TONB_DEPENDENT_REC_3"/>
    <property type="match status" value="1"/>
</dbReference>
<evidence type="ECO:0000256" key="13">
    <source>
        <dbReference type="PROSITE-ProRule" id="PRU10144"/>
    </source>
</evidence>
<evidence type="ECO:0000256" key="12">
    <source>
        <dbReference type="PROSITE-ProRule" id="PRU01360"/>
    </source>
</evidence>
<evidence type="ECO:0000256" key="7">
    <source>
        <dbReference type="ARBA" id="ARBA00023004"/>
    </source>
</evidence>
<keyword evidence="7" id="KW-0408">Iron</keyword>
<dbReference type="InterPro" id="IPR000531">
    <property type="entry name" value="Beta-barrel_TonB"/>
</dbReference>
<comment type="similarity">
    <text evidence="12 14">Belongs to the TonB-dependent receptor family.</text>
</comment>
<keyword evidence="2 12" id="KW-0813">Transport</keyword>
<protein>
    <submittedName>
        <fullName evidence="18">Iron complex outermembrane recepter protein</fullName>
    </submittedName>
</protein>
<dbReference type="Pfam" id="PF00593">
    <property type="entry name" value="TonB_dep_Rec_b-barrel"/>
    <property type="match status" value="1"/>
</dbReference>
<keyword evidence="8" id="KW-0406">Ion transport</keyword>
<dbReference type="KEGG" id="njp:NEJAP_1702"/>
<dbReference type="InterPro" id="IPR036942">
    <property type="entry name" value="Beta-barrel_TonB_sf"/>
</dbReference>
<evidence type="ECO:0000313" key="19">
    <source>
        <dbReference type="Proteomes" id="UP000595332"/>
    </source>
</evidence>
<evidence type="ECO:0000313" key="18">
    <source>
        <dbReference type="EMBL" id="BBB29653.1"/>
    </source>
</evidence>
<dbReference type="Pfam" id="PF07715">
    <property type="entry name" value="Plug"/>
    <property type="match status" value="1"/>
</dbReference>
<dbReference type="Gene3D" id="2.40.170.20">
    <property type="entry name" value="TonB-dependent receptor, beta-barrel domain"/>
    <property type="match status" value="1"/>
</dbReference>
<comment type="subcellular location">
    <subcellularLocation>
        <location evidence="1 12">Cell outer membrane</location>
        <topology evidence="1 12">Multi-pass membrane protein</topology>
    </subcellularLocation>
</comment>
<evidence type="ECO:0000256" key="3">
    <source>
        <dbReference type="ARBA" id="ARBA00022452"/>
    </source>
</evidence>
<evidence type="ECO:0000256" key="11">
    <source>
        <dbReference type="ARBA" id="ARBA00023237"/>
    </source>
</evidence>
<accession>A0A7R6PUD6</accession>
<evidence type="ECO:0000256" key="2">
    <source>
        <dbReference type="ARBA" id="ARBA00022448"/>
    </source>
</evidence>
<evidence type="ECO:0000256" key="5">
    <source>
        <dbReference type="ARBA" id="ARBA00022692"/>
    </source>
</evidence>
<name>A0A7R6PUD6_9GAMM</name>
<dbReference type="AlphaFoldDB" id="A0A7R6PUD6"/>
<dbReference type="PANTHER" id="PTHR32552:SF81">
    <property type="entry name" value="TONB-DEPENDENT OUTER MEMBRANE RECEPTOR"/>
    <property type="match status" value="1"/>
</dbReference>
<evidence type="ECO:0000259" key="17">
    <source>
        <dbReference type="Pfam" id="PF07715"/>
    </source>
</evidence>
<keyword evidence="10 12" id="KW-0472">Membrane</keyword>
<keyword evidence="6 15" id="KW-0732">Signal</keyword>
<feature type="domain" description="TonB-dependent receptor-like beta-barrel" evidence="16">
    <location>
        <begin position="249"/>
        <end position="648"/>
    </location>
</feature>
<dbReference type="GO" id="GO:0009279">
    <property type="term" value="C:cell outer membrane"/>
    <property type="evidence" value="ECO:0007669"/>
    <property type="project" value="UniProtKB-SubCell"/>
</dbReference>
<dbReference type="InterPro" id="IPR010917">
    <property type="entry name" value="TonB_rcpt_CS"/>
</dbReference>
<evidence type="ECO:0000256" key="10">
    <source>
        <dbReference type="ARBA" id="ARBA00023136"/>
    </source>
</evidence>
<evidence type="ECO:0000256" key="6">
    <source>
        <dbReference type="ARBA" id="ARBA00022729"/>
    </source>
</evidence>
<dbReference type="Proteomes" id="UP000595332">
    <property type="component" value="Chromosome"/>
</dbReference>
<evidence type="ECO:0000256" key="8">
    <source>
        <dbReference type="ARBA" id="ARBA00023065"/>
    </source>
</evidence>
<dbReference type="GO" id="GO:0006826">
    <property type="term" value="P:iron ion transport"/>
    <property type="evidence" value="ECO:0007669"/>
    <property type="project" value="UniProtKB-KW"/>
</dbReference>
<feature type="short sequence motif" description="TonB C-terminal box" evidence="13">
    <location>
        <begin position="673"/>
        <end position="690"/>
    </location>
</feature>
<reference evidence="18 19" key="1">
    <citation type="journal article" date="2008" name="Int. J. Syst. Evol. Microbiol.">
        <title>Neptunomonas japonica sp. nov., an Osedax japonicus symbiont-like bacterium isolated from sediment adjacent to sperm whale carcasses off Kagoshima, Japan.</title>
        <authorList>
            <person name="Miyazaki M."/>
            <person name="Nogi Y."/>
            <person name="Fujiwara Y."/>
            <person name="Kawato M."/>
            <person name="Kubokawa K."/>
            <person name="Horikoshi K."/>
        </authorList>
    </citation>
    <scope>NUCLEOTIDE SEQUENCE [LARGE SCALE GENOMIC DNA]</scope>
    <source>
        <strain evidence="18 19">JAMM 1380</strain>
    </source>
</reference>
<dbReference type="EMBL" id="AP014546">
    <property type="protein sequence ID" value="BBB29653.1"/>
    <property type="molecule type" value="Genomic_DNA"/>
</dbReference>
<keyword evidence="19" id="KW-1185">Reference proteome</keyword>
<feature type="signal peptide" evidence="15">
    <location>
        <begin position="1"/>
        <end position="25"/>
    </location>
</feature>
<dbReference type="PROSITE" id="PS01156">
    <property type="entry name" value="TONB_DEPENDENT_REC_2"/>
    <property type="match status" value="1"/>
</dbReference>
<feature type="chain" id="PRO_5032555412" evidence="15">
    <location>
        <begin position="26"/>
        <end position="690"/>
    </location>
</feature>
<keyword evidence="11 12" id="KW-0998">Cell outer membrane</keyword>
<gene>
    <name evidence="18" type="ORF">NEJAP_1702</name>
</gene>
<keyword evidence="3 12" id="KW-1134">Transmembrane beta strand</keyword>
<keyword evidence="5 12" id="KW-0812">Transmembrane</keyword>
<dbReference type="InterPro" id="IPR039426">
    <property type="entry name" value="TonB-dep_rcpt-like"/>
</dbReference>
<dbReference type="SUPFAM" id="SSF56935">
    <property type="entry name" value="Porins"/>
    <property type="match status" value="1"/>
</dbReference>
<dbReference type="PANTHER" id="PTHR32552">
    <property type="entry name" value="FERRICHROME IRON RECEPTOR-RELATED"/>
    <property type="match status" value="1"/>
</dbReference>
<evidence type="ECO:0000259" key="16">
    <source>
        <dbReference type="Pfam" id="PF00593"/>
    </source>
</evidence>
<evidence type="ECO:0000256" key="14">
    <source>
        <dbReference type="RuleBase" id="RU003357"/>
    </source>
</evidence>
<sequence>MNLKPSLFVKSTLAVAILSANHSFAADGNNFSLPSIVVTSGFRGAALQDVPTSLTVVDDQVIQERNADHLEDLITLAPNVNSSSGASHAKYFQIRGIGERSQFIGPINPSVGVIMDGIDMSNIGGAANMLDAQQVEVLRGPQGTLYGANALAGLINIRSNDPTTTTTGHIETTLGTYNTKRLSAAVGGPINDSVGYRVAFQSNKSDGFTENDHLHKDNTNNIDETLFRGKLRIEASDDLMVDLTAFYANIDNGYDAFSLDNNRTTLSDEPGHDRQETSALAAKTTWTGHDAFTLETSLSYSDSNLEYGYDEDWVYDGFHVAGYNAFDNYKRDNKTATAEVRFISAPGSELFNGSTSWATGLYYYDRSSDLARTYTYLGNDFISEFDTSRLSVYGQLESSLSENYVLTTGLRIEHSESKYSDNDGASSSSDELLVGGRVALEYLANQNTTYYGLISRGYKVGGFNADSSLPANLKEFDTEYLWNYEVGSKKSWLENSLQTQIALFFQQRDDAQIKGNRVVSNPGGGSSFFDYVDNTDEAYSYGLEAEARWKLNPTVSLFGSLGLLNTKLKDSSAAFDGRDAAQSPNYQYTIGANFNHGKGWFSGVDVEGKDIYYFSDSHDQKSEAYALLNARVGYKTKDWDLTLWGRNLTDQDTFVRGFYFGNDPRNGYAATKYTQLGAPRQIGITAKLNF</sequence>
<evidence type="ECO:0000256" key="9">
    <source>
        <dbReference type="ARBA" id="ARBA00023077"/>
    </source>
</evidence>
<dbReference type="RefSeq" id="WP_201350254.1">
    <property type="nucleotide sequence ID" value="NZ_AP014546.1"/>
</dbReference>
<keyword evidence="9 14" id="KW-0798">TonB box</keyword>
<evidence type="ECO:0000256" key="4">
    <source>
        <dbReference type="ARBA" id="ARBA00022496"/>
    </source>
</evidence>
<evidence type="ECO:0000256" key="1">
    <source>
        <dbReference type="ARBA" id="ARBA00004571"/>
    </source>
</evidence>